<organism evidence="8 9">
    <name type="scientific">Candidatus Woesebacteria bacterium GW2011_GWA1_39_8</name>
    <dbReference type="NCBI Taxonomy" id="1618552"/>
    <lineage>
        <taxon>Bacteria</taxon>
        <taxon>Candidatus Woeseibacteriota</taxon>
    </lineage>
</organism>
<feature type="transmembrane region" description="Helical" evidence="7">
    <location>
        <begin position="7"/>
        <end position="27"/>
    </location>
</feature>
<comment type="caution">
    <text evidence="8">The sequence shown here is derived from an EMBL/GenBank/DDBJ whole genome shotgun (WGS) entry which is preliminary data.</text>
</comment>
<evidence type="ECO:0000313" key="8">
    <source>
        <dbReference type="EMBL" id="KKR30275.1"/>
    </source>
</evidence>
<name>A0A0G0S6C4_9BACT</name>
<keyword evidence="4 7" id="KW-0472">Membrane</keyword>
<keyword evidence="1" id="KW-1003">Cell membrane</keyword>
<dbReference type="GO" id="GO:0016829">
    <property type="term" value="F:lyase activity"/>
    <property type="evidence" value="ECO:0007669"/>
    <property type="project" value="UniProtKB-KW"/>
</dbReference>
<dbReference type="PANTHER" id="PTHR30518">
    <property type="entry name" value="ENDOLYTIC MUREIN TRANSGLYCOSYLASE"/>
    <property type="match status" value="1"/>
</dbReference>
<keyword evidence="5 8" id="KW-0456">Lyase</keyword>
<protein>
    <submittedName>
        <fullName evidence="8">Aminodeoxychorismate lyase</fullName>
    </submittedName>
</protein>
<dbReference type="PATRIC" id="fig|1618552.3.peg.357"/>
<dbReference type="Pfam" id="PF02618">
    <property type="entry name" value="YceG"/>
    <property type="match status" value="1"/>
</dbReference>
<evidence type="ECO:0000256" key="7">
    <source>
        <dbReference type="SAM" id="Phobius"/>
    </source>
</evidence>
<evidence type="ECO:0000256" key="2">
    <source>
        <dbReference type="ARBA" id="ARBA00022692"/>
    </source>
</evidence>
<accession>A0A0G0S6C4</accession>
<evidence type="ECO:0000313" key="9">
    <source>
        <dbReference type="Proteomes" id="UP000034793"/>
    </source>
</evidence>
<evidence type="ECO:0000256" key="4">
    <source>
        <dbReference type="ARBA" id="ARBA00023136"/>
    </source>
</evidence>
<evidence type="ECO:0000256" key="1">
    <source>
        <dbReference type="ARBA" id="ARBA00022475"/>
    </source>
</evidence>
<sequence length="192" mass="21674">MVKRGILVLVFFIFLIVTALIGGFLWWNENSKAVSTNASKVDFLITKGKGASQIAQELKSEGLIKNPLAFKMYVQVKGYSDKIQAGRYSLSPSLTIPQIAELLIKGPKDIWVTIPEGLRREEIVEKFIEGLEKEGQNASIFRQEFLEASEHLEGFLFPDTYLFPRETKASVVVNKMSTTFDSEMIPFKHVLL</sequence>
<dbReference type="InterPro" id="IPR003770">
    <property type="entry name" value="MLTG-like"/>
</dbReference>
<dbReference type="PANTHER" id="PTHR30518:SF2">
    <property type="entry name" value="ENDOLYTIC MUREIN TRANSGLYCOSYLASE"/>
    <property type="match status" value="1"/>
</dbReference>
<keyword evidence="3 7" id="KW-1133">Transmembrane helix</keyword>
<gene>
    <name evidence="8" type="ORF">UT61_C0009G0008</name>
</gene>
<reference evidence="8 9" key="1">
    <citation type="journal article" date="2015" name="Nature">
        <title>rRNA introns, odd ribosomes, and small enigmatic genomes across a large radiation of phyla.</title>
        <authorList>
            <person name="Brown C.T."/>
            <person name="Hug L.A."/>
            <person name="Thomas B.C."/>
            <person name="Sharon I."/>
            <person name="Castelle C.J."/>
            <person name="Singh A."/>
            <person name="Wilkins M.J."/>
            <person name="Williams K.H."/>
            <person name="Banfield J.F."/>
        </authorList>
    </citation>
    <scope>NUCLEOTIDE SEQUENCE [LARGE SCALE GENOMIC DNA]</scope>
</reference>
<evidence type="ECO:0000256" key="3">
    <source>
        <dbReference type="ARBA" id="ARBA00022989"/>
    </source>
</evidence>
<evidence type="ECO:0000256" key="6">
    <source>
        <dbReference type="ARBA" id="ARBA00023316"/>
    </source>
</evidence>
<dbReference type="EMBL" id="LBXL01000009">
    <property type="protein sequence ID" value="KKR30275.1"/>
    <property type="molecule type" value="Genomic_DNA"/>
</dbReference>
<dbReference type="Gene3D" id="3.30.1490.480">
    <property type="entry name" value="Endolytic murein transglycosylase"/>
    <property type="match status" value="1"/>
</dbReference>
<proteinExistence type="predicted"/>
<keyword evidence="2 7" id="KW-0812">Transmembrane</keyword>
<dbReference type="AlphaFoldDB" id="A0A0G0S6C4"/>
<evidence type="ECO:0000256" key="5">
    <source>
        <dbReference type="ARBA" id="ARBA00023239"/>
    </source>
</evidence>
<dbReference type="GO" id="GO:0071555">
    <property type="term" value="P:cell wall organization"/>
    <property type="evidence" value="ECO:0007669"/>
    <property type="project" value="UniProtKB-KW"/>
</dbReference>
<keyword evidence="6" id="KW-0961">Cell wall biogenesis/degradation</keyword>
<dbReference type="Proteomes" id="UP000034793">
    <property type="component" value="Unassembled WGS sequence"/>
</dbReference>